<keyword evidence="2" id="KW-0472">Membrane</keyword>
<keyword evidence="2" id="KW-0812">Transmembrane</keyword>
<sequence length="542" mass="57186">MPDRRAVGVTAVLVVAVFGMTVGVTGVGAQELPSSGGSGGELTRGEPDIDVFLPEPELAAGTEEALEVQVQNKGKLRLGTNRDRVTIARGVTVDVVDDGPFNVKSDTSGLGSVQEGQVGTTTKRVEAPADLEPGSYDITVEVDYSYTRQVSDGGNAAQERTGSERVDLTIDVSEEARFEITDVETDVEPGGDGPATLEIENVGSETATQARATITGGGGVVVDGEAAEEVLGDLESGDSTTVTVDVDIAETTSEGHKPLEVAVSYRDESGIEREARPETASLAPAAEQRFSIANLEDTLSVGYDGVVTGEITNDGPRTVDDAVLIVEPMSDSLHVEDTRYALPTFEPGETVDFSYPTDVSGQADAGPRQLRFTVEYTGGDRSMLTDGPISERVVVDDRQDEFSVETVSATVSQGETADFVLEITNERPETLSNIDAKLYADSPLDTSNDEAFVPELEPGESATITFDVSAADDAPAETHPVELDFQYDTERGDTEVSDTYTQPVEVESVSDDGGSSLGTIVVRGMAALTVAGLGIGLWVRRR</sequence>
<dbReference type="EMBL" id="VTAW01000005">
    <property type="protein sequence ID" value="TYT62945.1"/>
    <property type="molecule type" value="Genomic_DNA"/>
</dbReference>
<keyword evidence="4" id="KW-1185">Reference proteome</keyword>
<dbReference type="AlphaFoldDB" id="A0A5D5AQ06"/>
<proteinExistence type="predicted"/>
<feature type="transmembrane region" description="Helical" evidence="2">
    <location>
        <begin position="520"/>
        <end position="539"/>
    </location>
</feature>
<accession>A0A5D5AQ06</accession>
<keyword evidence="2" id="KW-1133">Transmembrane helix</keyword>
<dbReference type="Proteomes" id="UP000324104">
    <property type="component" value="Unassembled WGS sequence"/>
</dbReference>
<name>A0A5D5AQ06_9EURY</name>
<evidence type="ECO:0000256" key="1">
    <source>
        <dbReference type="SAM" id="MobiDB-lite"/>
    </source>
</evidence>
<reference evidence="3 4" key="1">
    <citation type="submission" date="2019-08" db="EMBL/GenBank/DDBJ databases">
        <title>Archaea genome.</title>
        <authorList>
            <person name="Kajale S."/>
            <person name="Shouche Y."/>
            <person name="Deshpande N."/>
            <person name="Sharma A."/>
        </authorList>
    </citation>
    <scope>NUCLEOTIDE SEQUENCE [LARGE SCALE GENOMIC DNA]</scope>
    <source>
        <strain evidence="3 4">ESP3B_9</strain>
    </source>
</reference>
<evidence type="ECO:0000313" key="4">
    <source>
        <dbReference type="Proteomes" id="UP000324104"/>
    </source>
</evidence>
<evidence type="ECO:0000256" key="2">
    <source>
        <dbReference type="SAM" id="Phobius"/>
    </source>
</evidence>
<dbReference type="InterPro" id="IPR013783">
    <property type="entry name" value="Ig-like_fold"/>
</dbReference>
<organism evidence="3 4">
    <name type="scientific">Natrialba swarupiae</name>
    <dbReference type="NCBI Taxonomy" id="2448032"/>
    <lineage>
        <taxon>Archaea</taxon>
        <taxon>Methanobacteriati</taxon>
        <taxon>Methanobacteriota</taxon>
        <taxon>Stenosarchaea group</taxon>
        <taxon>Halobacteria</taxon>
        <taxon>Halobacteriales</taxon>
        <taxon>Natrialbaceae</taxon>
        <taxon>Natrialba</taxon>
    </lineage>
</organism>
<gene>
    <name evidence="3" type="ORF">FYC77_05905</name>
</gene>
<comment type="caution">
    <text evidence="3">The sequence shown here is derived from an EMBL/GenBank/DDBJ whole genome shotgun (WGS) entry which is preliminary data.</text>
</comment>
<dbReference type="PANTHER" id="PTHR35902">
    <property type="entry name" value="S-LAYER DOMAIN-LIKE PROTEIN-RELATED"/>
    <property type="match status" value="1"/>
</dbReference>
<feature type="region of interest" description="Disordered" evidence="1">
    <location>
        <begin position="28"/>
        <end position="47"/>
    </location>
</feature>
<protein>
    <submittedName>
        <fullName evidence="3">Uncharacterized protein</fullName>
    </submittedName>
</protein>
<dbReference type="PANTHER" id="PTHR35902:SF3">
    <property type="entry name" value="NPCBM-ASSOCIATED, NEW3 DOMAIN OF ALPHA-GALACTOSIDASE"/>
    <property type="match status" value="1"/>
</dbReference>
<evidence type="ECO:0000313" key="3">
    <source>
        <dbReference type="EMBL" id="TYT62945.1"/>
    </source>
</evidence>
<dbReference type="Gene3D" id="2.60.40.10">
    <property type="entry name" value="Immunoglobulins"/>
    <property type="match status" value="1"/>
</dbReference>